<dbReference type="RefSeq" id="WP_156193237.1">
    <property type="nucleotide sequence ID" value="NZ_CP046452.1"/>
</dbReference>
<keyword evidence="1" id="KW-0812">Transmembrane</keyword>
<accession>A0A6B8VTG9</accession>
<evidence type="ECO:0000313" key="2">
    <source>
        <dbReference type="EMBL" id="QGU02897.1"/>
    </source>
</evidence>
<dbReference type="KEGG" id="ckw:CKALI_10210"/>
<sequence length="63" mass="6678">MTPHLRTGVLLGLVLAFAIIFGGWWGLVLALLLGGLGGLIGAHFDGLIDIRQIWDAVGRGRRG</sequence>
<gene>
    <name evidence="2" type="ORF">CKALI_10210</name>
</gene>
<evidence type="ECO:0000313" key="3">
    <source>
        <dbReference type="Proteomes" id="UP000427071"/>
    </source>
</evidence>
<keyword evidence="1" id="KW-0472">Membrane</keyword>
<keyword evidence="3" id="KW-1185">Reference proteome</keyword>
<reference evidence="3" key="1">
    <citation type="submission" date="2019-11" db="EMBL/GenBank/DDBJ databases">
        <title>Complete genome sequence of Corynebacterium kalinowskii 1959, a novel Corynebacterium species isolated from soil of a small paddock in Vilsendorf, Germany.</title>
        <authorList>
            <person name="Schaffert L."/>
            <person name="Ruwe M."/>
            <person name="Milse J."/>
            <person name="Hanuschka K."/>
            <person name="Ortseifen V."/>
            <person name="Droste J."/>
            <person name="Brandt D."/>
            <person name="Schlueter L."/>
            <person name="Kutter Y."/>
            <person name="Vinke S."/>
            <person name="Viehoefer P."/>
            <person name="Jacob L."/>
            <person name="Luebke N.-C."/>
            <person name="Schulte-Berndt E."/>
            <person name="Hain C."/>
            <person name="Linder M."/>
            <person name="Schmidt P."/>
            <person name="Wollenschlaeger L."/>
            <person name="Luttermann T."/>
            <person name="Thieme E."/>
            <person name="Hassa J."/>
            <person name="Haak M."/>
            <person name="Wittchen M."/>
            <person name="Mentz A."/>
            <person name="Persicke M."/>
            <person name="Busche T."/>
            <person name="Ruckert C."/>
        </authorList>
    </citation>
    <scope>NUCLEOTIDE SEQUENCE [LARGE SCALE GENOMIC DNA]</scope>
    <source>
        <strain evidence="3">1959</strain>
    </source>
</reference>
<evidence type="ECO:0008006" key="4">
    <source>
        <dbReference type="Google" id="ProtNLM"/>
    </source>
</evidence>
<protein>
    <recommendedName>
        <fullName evidence="4">DUF2273 domain-containing protein</fullName>
    </recommendedName>
</protein>
<proteinExistence type="predicted"/>
<dbReference type="AlphaFoldDB" id="A0A6B8VTG9"/>
<evidence type="ECO:0000256" key="1">
    <source>
        <dbReference type="SAM" id="Phobius"/>
    </source>
</evidence>
<dbReference type="Proteomes" id="UP000427071">
    <property type="component" value="Chromosome"/>
</dbReference>
<name>A0A6B8VTG9_9CORY</name>
<feature type="transmembrane region" description="Helical" evidence="1">
    <location>
        <begin position="12"/>
        <end position="42"/>
    </location>
</feature>
<keyword evidence="1" id="KW-1133">Transmembrane helix</keyword>
<organism evidence="2 3">
    <name type="scientific">Corynebacterium kalinowskii</name>
    <dbReference type="NCBI Taxonomy" id="2675216"/>
    <lineage>
        <taxon>Bacteria</taxon>
        <taxon>Bacillati</taxon>
        <taxon>Actinomycetota</taxon>
        <taxon>Actinomycetes</taxon>
        <taxon>Mycobacteriales</taxon>
        <taxon>Corynebacteriaceae</taxon>
        <taxon>Corynebacterium</taxon>
    </lineage>
</organism>
<dbReference type="EMBL" id="CP046452">
    <property type="protein sequence ID" value="QGU02897.1"/>
    <property type="molecule type" value="Genomic_DNA"/>
</dbReference>